<proteinExistence type="predicted"/>
<accession>A0A0R1YFT3</accession>
<dbReference type="RefSeq" id="WP_025081156.1">
    <property type="nucleotide sequence ID" value="NZ_AZGI01000061.1"/>
</dbReference>
<evidence type="ECO:0000313" key="3">
    <source>
        <dbReference type="EMBL" id="KRM37804.1"/>
    </source>
</evidence>
<organism evidence="3 4">
    <name type="scientific">Lactobacillus hamsteri DSM 5661 = JCM 6256</name>
    <dbReference type="NCBI Taxonomy" id="1423754"/>
    <lineage>
        <taxon>Bacteria</taxon>
        <taxon>Bacillati</taxon>
        <taxon>Bacillota</taxon>
        <taxon>Bacilli</taxon>
        <taxon>Lactobacillales</taxon>
        <taxon>Lactobacillaceae</taxon>
        <taxon>Lactobacillus</taxon>
    </lineage>
</organism>
<feature type="transmembrane region" description="Helical" evidence="2">
    <location>
        <begin position="12"/>
        <end position="32"/>
    </location>
</feature>
<protein>
    <submittedName>
        <fullName evidence="3">Uncharacterized protein</fullName>
    </submittedName>
</protein>
<sequence>MKKLNTLEIIGITATAVGAATAATIVGTKFVLKKIEEKKQAKEDKILQLNMPAGVGDDSKNELLGSELKSEDIAGEDKEPRINIEDIPKPKHELN</sequence>
<dbReference type="Proteomes" id="UP000051223">
    <property type="component" value="Unassembled WGS sequence"/>
</dbReference>
<evidence type="ECO:0000256" key="1">
    <source>
        <dbReference type="SAM" id="MobiDB-lite"/>
    </source>
</evidence>
<keyword evidence="2" id="KW-1133">Transmembrane helix</keyword>
<keyword evidence="2" id="KW-0812">Transmembrane</keyword>
<dbReference type="eggNOG" id="ENOG5030TN4">
    <property type="taxonomic scope" value="Bacteria"/>
</dbReference>
<dbReference type="AlphaFoldDB" id="A0A0R1YFT3"/>
<keyword evidence="2" id="KW-0472">Membrane</keyword>
<name>A0A0R1YFT3_9LACO</name>
<feature type="region of interest" description="Disordered" evidence="1">
    <location>
        <begin position="52"/>
        <end position="95"/>
    </location>
</feature>
<gene>
    <name evidence="3" type="ORF">FC39_GL001717</name>
</gene>
<comment type="caution">
    <text evidence="3">The sequence shown here is derived from an EMBL/GenBank/DDBJ whole genome shotgun (WGS) entry which is preliminary data.</text>
</comment>
<dbReference type="PATRIC" id="fig|1423754.3.peg.1764"/>
<keyword evidence="4" id="KW-1185">Reference proteome</keyword>
<dbReference type="STRING" id="1423754.FC39_GL001717"/>
<evidence type="ECO:0000313" key="4">
    <source>
        <dbReference type="Proteomes" id="UP000051223"/>
    </source>
</evidence>
<evidence type="ECO:0000256" key="2">
    <source>
        <dbReference type="SAM" id="Phobius"/>
    </source>
</evidence>
<feature type="compositionally biased region" description="Basic and acidic residues" evidence="1">
    <location>
        <begin position="68"/>
        <end position="95"/>
    </location>
</feature>
<dbReference type="EMBL" id="AZGI01000061">
    <property type="protein sequence ID" value="KRM37804.1"/>
    <property type="molecule type" value="Genomic_DNA"/>
</dbReference>
<reference evidence="3 4" key="1">
    <citation type="journal article" date="2015" name="Genome Announc.">
        <title>Expanding the biotechnology potential of lactobacilli through comparative genomics of 213 strains and associated genera.</title>
        <authorList>
            <person name="Sun Z."/>
            <person name="Harris H.M."/>
            <person name="McCann A."/>
            <person name="Guo C."/>
            <person name="Argimon S."/>
            <person name="Zhang W."/>
            <person name="Yang X."/>
            <person name="Jeffery I.B."/>
            <person name="Cooney J.C."/>
            <person name="Kagawa T.F."/>
            <person name="Liu W."/>
            <person name="Song Y."/>
            <person name="Salvetti E."/>
            <person name="Wrobel A."/>
            <person name="Rasinkangas P."/>
            <person name="Parkhill J."/>
            <person name="Rea M.C."/>
            <person name="O'Sullivan O."/>
            <person name="Ritari J."/>
            <person name="Douillard F.P."/>
            <person name="Paul Ross R."/>
            <person name="Yang R."/>
            <person name="Briner A.E."/>
            <person name="Felis G.E."/>
            <person name="de Vos W.M."/>
            <person name="Barrangou R."/>
            <person name="Klaenhammer T.R."/>
            <person name="Caufield P.W."/>
            <person name="Cui Y."/>
            <person name="Zhang H."/>
            <person name="O'Toole P.W."/>
        </authorList>
    </citation>
    <scope>NUCLEOTIDE SEQUENCE [LARGE SCALE GENOMIC DNA]</scope>
    <source>
        <strain evidence="3 4">DSM 5661</strain>
    </source>
</reference>